<evidence type="ECO:0008006" key="3">
    <source>
        <dbReference type="Google" id="ProtNLM"/>
    </source>
</evidence>
<proteinExistence type="predicted"/>
<dbReference type="InterPro" id="IPR024524">
    <property type="entry name" value="DUF3800"/>
</dbReference>
<reference evidence="1 2" key="1">
    <citation type="journal article" date="2016" name="Environ. Microbiol.">
        <title>Genomic resolution of a cold subsurface aquifer community provides metabolic insights for novel microbes adapted to high CO concentrations.</title>
        <authorList>
            <person name="Probst A.J."/>
            <person name="Castelle C.J."/>
            <person name="Singh A."/>
            <person name="Brown C.T."/>
            <person name="Anantharaman K."/>
            <person name="Sharon I."/>
            <person name="Hug L.A."/>
            <person name="Burstein D."/>
            <person name="Emerson J.B."/>
            <person name="Thomas B.C."/>
            <person name="Banfield J.F."/>
        </authorList>
    </citation>
    <scope>NUCLEOTIDE SEQUENCE [LARGE SCALE GENOMIC DNA]</scope>
    <source>
        <strain evidence="1">CG1_02_38_46</strain>
    </source>
</reference>
<evidence type="ECO:0000313" key="1">
    <source>
        <dbReference type="EMBL" id="OIN96767.1"/>
    </source>
</evidence>
<evidence type="ECO:0000313" key="2">
    <source>
        <dbReference type="Proteomes" id="UP000182278"/>
    </source>
</evidence>
<sequence length="188" mass="22300">MTKYYFFLDETGDHGLNYVDKNFPLFLLCGCLFNEGRLLELEKRMNDFKIKYFKTTEVILHSRETRKCEGPFQILFDLKLKADFYADLNKILEKAEYKIITSGINKEEYIKKYGRGAKDPYSISLSFIIERLIFYLDTFAKESIVEIKLEERGRKEDEMLAAHFNIIEKKIYCDNNGKYEGWGLKLFP</sequence>
<comment type="caution">
    <text evidence="1">The sequence shown here is derived from an EMBL/GenBank/DDBJ whole genome shotgun (WGS) entry which is preliminary data.</text>
</comment>
<dbReference type="Pfam" id="PF12686">
    <property type="entry name" value="DUF3800"/>
    <property type="match status" value="1"/>
</dbReference>
<dbReference type="EMBL" id="MNUO01000079">
    <property type="protein sequence ID" value="OIN96767.1"/>
    <property type="molecule type" value="Genomic_DNA"/>
</dbReference>
<dbReference type="Proteomes" id="UP000182278">
    <property type="component" value="Unassembled WGS sequence"/>
</dbReference>
<protein>
    <recommendedName>
        <fullName evidence="3">DUF3800 domain-containing protein</fullName>
    </recommendedName>
</protein>
<organism evidence="1 2">
    <name type="scientific">Candidatus Desantisbacteria bacterium CG1_02_38_46</name>
    <dbReference type="NCBI Taxonomy" id="1817893"/>
    <lineage>
        <taxon>Bacteria</taxon>
        <taxon>Candidatus Desantisiibacteriota</taxon>
    </lineage>
</organism>
<gene>
    <name evidence="1" type="ORF">AUJ66_05280</name>
</gene>
<accession>A0A1J4SBL4</accession>
<name>A0A1J4SBL4_9BACT</name>
<dbReference type="AlphaFoldDB" id="A0A1J4SBL4"/>
<dbReference type="STRING" id="1817893.AUJ66_05280"/>